<evidence type="ECO:0000256" key="1">
    <source>
        <dbReference type="ARBA" id="ARBA00022491"/>
    </source>
</evidence>
<keyword evidence="2 5" id="KW-0805">Transcription regulation</keyword>
<dbReference type="InterPro" id="IPR021153">
    <property type="entry name" value="HrcA_C"/>
</dbReference>
<feature type="domain" description="Heat-inducible transcription repressor HrcA C-terminal" evidence="7">
    <location>
        <begin position="108"/>
        <end position="332"/>
    </location>
</feature>
<dbReference type="GO" id="GO:0003677">
    <property type="term" value="F:DNA binding"/>
    <property type="evidence" value="ECO:0007669"/>
    <property type="project" value="InterPro"/>
</dbReference>
<dbReference type="AlphaFoldDB" id="A0A501PIA8"/>
<dbReference type="RefSeq" id="WP_139940769.1">
    <property type="nucleotide sequence ID" value="NZ_JBHSYP010000006.1"/>
</dbReference>
<evidence type="ECO:0000256" key="5">
    <source>
        <dbReference type="HAMAP-Rule" id="MF_00081"/>
    </source>
</evidence>
<keyword evidence="4 5" id="KW-0804">Transcription</keyword>
<evidence type="ECO:0000256" key="2">
    <source>
        <dbReference type="ARBA" id="ARBA00023015"/>
    </source>
</evidence>
<dbReference type="InterPro" id="IPR036390">
    <property type="entry name" value="WH_DNA-bd_sf"/>
</dbReference>
<dbReference type="PANTHER" id="PTHR34824:SF1">
    <property type="entry name" value="HEAT-INDUCIBLE TRANSCRIPTION REPRESSOR HRCA"/>
    <property type="match status" value="1"/>
</dbReference>
<keyword evidence="6" id="KW-0175">Coiled coil</keyword>
<dbReference type="Gene3D" id="3.30.450.40">
    <property type="match status" value="1"/>
</dbReference>
<dbReference type="Proteomes" id="UP000319148">
    <property type="component" value="Unassembled WGS sequence"/>
</dbReference>
<dbReference type="InterPro" id="IPR029016">
    <property type="entry name" value="GAF-like_dom_sf"/>
</dbReference>
<comment type="caution">
    <text evidence="8">The sequence shown here is derived from an EMBL/GenBank/DDBJ whole genome shotgun (WGS) entry which is preliminary data.</text>
</comment>
<feature type="coiled-coil region" evidence="6">
    <location>
        <begin position="197"/>
        <end position="224"/>
    </location>
</feature>
<keyword evidence="3 5" id="KW-0346">Stress response</keyword>
<dbReference type="NCBIfam" id="TIGR00331">
    <property type="entry name" value="hrcA"/>
    <property type="match status" value="1"/>
</dbReference>
<keyword evidence="1 5" id="KW-0678">Repressor</keyword>
<dbReference type="GO" id="GO:0045892">
    <property type="term" value="P:negative regulation of DNA-templated transcription"/>
    <property type="evidence" value="ECO:0007669"/>
    <property type="project" value="UniProtKB-UniRule"/>
</dbReference>
<name>A0A501PIA8_9PROT</name>
<comment type="function">
    <text evidence="5">Negative regulator of class I heat shock genes (grpE-dnaK-dnaJ and groELS operons). Prevents heat-shock induction of these operons.</text>
</comment>
<evidence type="ECO:0000256" key="3">
    <source>
        <dbReference type="ARBA" id="ARBA00023016"/>
    </source>
</evidence>
<reference evidence="9" key="1">
    <citation type="submission" date="2019-06" db="EMBL/GenBank/DDBJ databases">
        <title>The complete genome of Emcibacter congregatus ZYLT.</title>
        <authorList>
            <person name="Zhao Z."/>
        </authorList>
    </citation>
    <scope>NUCLEOTIDE SEQUENCE [LARGE SCALE GENOMIC DNA]</scope>
    <source>
        <strain evidence="9">MCCC 1A06723</strain>
    </source>
</reference>
<dbReference type="SUPFAM" id="SSF55781">
    <property type="entry name" value="GAF domain-like"/>
    <property type="match status" value="1"/>
</dbReference>
<dbReference type="InterPro" id="IPR002571">
    <property type="entry name" value="HrcA"/>
</dbReference>
<evidence type="ECO:0000256" key="6">
    <source>
        <dbReference type="SAM" id="Coils"/>
    </source>
</evidence>
<dbReference type="InterPro" id="IPR023120">
    <property type="entry name" value="WHTH_transcript_rep_HrcA_IDD"/>
</dbReference>
<dbReference type="PIRSF" id="PIRSF005485">
    <property type="entry name" value="HrcA"/>
    <property type="match status" value="1"/>
</dbReference>
<evidence type="ECO:0000256" key="4">
    <source>
        <dbReference type="ARBA" id="ARBA00023163"/>
    </source>
</evidence>
<evidence type="ECO:0000259" key="7">
    <source>
        <dbReference type="Pfam" id="PF01628"/>
    </source>
</evidence>
<dbReference type="InterPro" id="IPR036388">
    <property type="entry name" value="WH-like_DNA-bd_sf"/>
</dbReference>
<dbReference type="HAMAP" id="MF_00081">
    <property type="entry name" value="HrcA"/>
    <property type="match status" value="1"/>
</dbReference>
<organism evidence="8 9">
    <name type="scientific">Emcibacter nanhaiensis</name>
    <dbReference type="NCBI Taxonomy" id="1505037"/>
    <lineage>
        <taxon>Bacteria</taxon>
        <taxon>Pseudomonadati</taxon>
        <taxon>Pseudomonadota</taxon>
        <taxon>Alphaproteobacteria</taxon>
        <taxon>Emcibacterales</taxon>
        <taxon>Emcibacteraceae</taxon>
        <taxon>Emcibacter</taxon>
    </lineage>
</organism>
<dbReference type="Gene3D" id="3.30.390.60">
    <property type="entry name" value="Heat-inducible transcription repressor hrca homolog, domain 3"/>
    <property type="match status" value="1"/>
</dbReference>
<dbReference type="SUPFAM" id="SSF46785">
    <property type="entry name" value="Winged helix' DNA-binding domain"/>
    <property type="match status" value="1"/>
</dbReference>
<sequence length="346" mass="37941">MLLETLNDRSRDIFRHIVDAYLTTGDPVGSRTLSKILTNPLSPASIRNVMADLEDSGLIYSPHTSAGRIPTELGLRMFVDGLLEVGNLSEDERTNIRIKCHEKGSRLEEILPQATSLLSGLSQCASIVMAPKYERPLKHIEFVHLGPGRALVVLVSEGDDVENRIIEVPHGLTPSALTQAGNYLNARMVGRTFAEAQKIIQQELQQQKAELDKLTQQVVEQGLAVRAGKEGGLSDTLIVRGRSNLLDNVEAREDLERIRTLFDDLETKNDLISLLDLAKNAEGVRIFIGSENKLFSLSGSSVIASPYMDADNNILGVIGVIGPTRLNYARIIPIVDYTAKVIGNIL</sequence>
<dbReference type="Pfam" id="PF01628">
    <property type="entry name" value="HrcA"/>
    <property type="match status" value="1"/>
</dbReference>
<protein>
    <recommendedName>
        <fullName evidence="5">Heat-inducible transcription repressor HrcA</fullName>
    </recommendedName>
</protein>
<dbReference type="PANTHER" id="PTHR34824">
    <property type="entry name" value="HEAT-INDUCIBLE TRANSCRIPTION REPRESSOR HRCA"/>
    <property type="match status" value="1"/>
</dbReference>
<accession>A0A501PIA8</accession>
<evidence type="ECO:0000313" key="9">
    <source>
        <dbReference type="Proteomes" id="UP000319148"/>
    </source>
</evidence>
<dbReference type="EMBL" id="VFIY01000010">
    <property type="protein sequence ID" value="TPD59798.1"/>
    <property type="molecule type" value="Genomic_DNA"/>
</dbReference>
<dbReference type="OrthoDB" id="9783139at2"/>
<proteinExistence type="inferred from homology"/>
<gene>
    <name evidence="5 8" type="primary">hrcA</name>
    <name evidence="8" type="ORF">FIV46_09920</name>
</gene>
<evidence type="ECO:0000313" key="8">
    <source>
        <dbReference type="EMBL" id="TPD59798.1"/>
    </source>
</evidence>
<comment type="similarity">
    <text evidence="5">Belongs to the HrcA family.</text>
</comment>
<dbReference type="Gene3D" id="1.10.10.10">
    <property type="entry name" value="Winged helix-like DNA-binding domain superfamily/Winged helix DNA-binding domain"/>
    <property type="match status" value="1"/>
</dbReference>
<keyword evidence="9" id="KW-1185">Reference proteome</keyword>